<dbReference type="InterPro" id="IPR029062">
    <property type="entry name" value="Class_I_gatase-like"/>
</dbReference>
<organism evidence="2 3">
    <name type="scientific">Alkaliphilus serpentinus</name>
    <dbReference type="NCBI Taxonomy" id="1482731"/>
    <lineage>
        <taxon>Bacteria</taxon>
        <taxon>Bacillati</taxon>
        <taxon>Bacillota</taxon>
        <taxon>Clostridia</taxon>
        <taxon>Peptostreptococcales</taxon>
        <taxon>Natronincolaceae</taxon>
        <taxon>Alkaliphilus</taxon>
    </lineage>
</organism>
<name>A0A833MAT4_9FIRM</name>
<accession>A0A833MAT4</accession>
<keyword evidence="3" id="KW-1185">Reference proteome</keyword>
<evidence type="ECO:0000313" key="2">
    <source>
        <dbReference type="EMBL" id="KAB3531533.1"/>
    </source>
</evidence>
<gene>
    <name evidence="2" type="ORF">F8153_04990</name>
</gene>
<feature type="domain" description="DJ-1/PfpI" evidence="1">
    <location>
        <begin position="1"/>
        <end position="176"/>
    </location>
</feature>
<dbReference type="SUPFAM" id="SSF52317">
    <property type="entry name" value="Class I glutamine amidotransferase-like"/>
    <property type="match status" value="1"/>
</dbReference>
<dbReference type="PANTHER" id="PTHR48094">
    <property type="entry name" value="PROTEIN/NUCLEIC ACID DEGLYCASE DJ-1-RELATED"/>
    <property type="match status" value="1"/>
</dbReference>
<dbReference type="OrthoDB" id="9800516at2"/>
<evidence type="ECO:0000259" key="1">
    <source>
        <dbReference type="Pfam" id="PF01965"/>
    </source>
</evidence>
<protein>
    <submittedName>
        <fullName evidence="2">DJ-1/PfpI family protein</fullName>
    </submittedName>
</protein>
<dbReference type="AlphaFoldDB" id="A0A833MAT4"/>
<dbReference type="InterPro" id="IPR002818">
    <property type="entry name" value="DJ-1/PfpI"/>
</dbReference>
<dbReference type="Pfam" id="PF01965">
    <property type="entry name" value="DJ-1_PfpI"/>
    <property type="match status" value="1"/>
</dbReference>
<dbReference type="GO" id="GO:0005737">
    <property type="term" value="C:cytoplasm"/>
    <property type="evidence" value="ECO:0007669"/>
    <property type="project" value="TreeGrafter"/>
</dbReference>
<dbReference type="InterPro" id="IPR050325">
    <property type="entry name" value="Prot/Nucl_acid_deglycase"/>
</dbReference>
<sequence length="194" mass="21459">MKILLFLAKGFEMTEASGFIDVFGWDKHYNKGQIDVVTCGFTREVISTFNIPIRTDLLIDEVNVEDYVALAIPGGFGEYGFYQEAYDEGFLNLINEFNAANKPIATVCVGSLPVGKSGALKGRRGTAYHLAGGNKQRQLEEMGVTVIKDEAIVVDGNIISSWCPETAIEVAFKLLEMLTSKDHCKNTRMNMGFR</sequence>
<dbReference type="RefSeq" id="WP_151865261.1">
    <property type="nucleotide sequence ID" value="NZ_WBZB01000013.1"/>
</dbReference>
<dbReference type="Proteomes" id="UP000465601">
    <property type="component" value="Unassembled WGS sequence"/>
</dbReference>
<evidence type="ECO:0000313" key="3">
    <source>
        <dbReference type="Proteomes" id="UP000465601"/>
    </source>
</evidence>
<dbReference type="PANTHER" id="PTHR48094:SF5">
    <property type="entry name" value="PROTEIN DJ-1 HOMOLOG"/>
    <property type="match status" value="1"/>
</dbReference>
<proteinExistence type="predicted"/>
<dbReference type="EMBL" id="WBZB01000013">
    <property type="protein sequence ID" value="KAB3531533.1"/>
    <property type="molecule type" value="Genomic_DNA"/>
</dbReference>
<dbReference type="CDD" id="cd03135">
    <property type="entry name" value="GATase1_DJ-1"/>
    <property type="match status" value="1"/>
</dbReference>
<dbReference type="Gene3D" id="3.40.50.880">
    <property type="match status" value="1"/>
</dbReference>
<comment type="caution">
    <text evidence="2">The sequence shown here is derived from an EMBL/GenBank/DDBJ whole genome shotgun (WGS) entry which is preliminary data.</text>
</comment>
<reference evidence="2 3" key="1">
    <citation type="submission" date="2019-10" db="EMBL/GenBank/DDBJ databases">
        <title>Alkaliphilus serpentinus sp. nov. and Alkaliphilus pronyensis sp. nov., two novel anaerobic alkaliphilic species isolated from the serpentinized-hosted hydrothermal field of the Prony Bay (New Caledonia).</title>
        <authorList>
            <person name="Postec A."/>
        </authorList>
    </citation>
    <scope>NUCLEOTIDE SEQUENCE [LARGE SCALE GENOMIC DNA]</scope>
    <source>
        <strain evidence="2 3">LacT</strain>
    </source>
</reference>